<keyword evidence="4" id="KW-1185">Reference proteome</keyword>
<proteinExistence type="predicted"/>
<name>A0AA40CTD7_9PEZI</name>
<dbReference type="Pfam" id="PF02458">
    <property type="entry name" value="Transferase"/>
    <property type="match status" value="1"/>
</dbReference>
<evidence type="ECO:0000256" key="2">
    <source>
        <dbReference type="SAM" id="MobiDB-lite"/>
    </source>
</evidence>
<keyword evidence="1" id="KW-0808">Transferase</keyword>
<protein>
    <submittedName>
        <fullName evidence="3">Uncharacterized protein</fullName>
    </submittedName>
</protein>
<accession>A0AA40CTD7</accession>
<feature type="region of interest" description="Disordered" evidence="2">
    <location>
        <begin position="1"/>
        <end position="22"/>
    </location>
</feature>
<dbReference type="EMBL" id="JAULSV010000003">
    <property type="protein sequence ID" value="KAK0648638.1"/>
    <property type="molecule type" value="Genomic_DNA"/>
</dbReference>
<dbReference type="Proteomes" id="UP001174936">
    <property type="component" value="Unassembled WGS sequence"/>
</dbReference>
<comment type="caution">
    <text evidence="3">The sequence shown here is derived from an EMBL/GenBank/DDBJ whole genome shotgun (WGS) entry which is preliminary data.</text>
</comment>
<gene>
    <name evidence="3" type="ORF">B0T16DRAFT_506981</name>
</gene>
<evidence type="ECO:0000313" key="4">
    <source>
        <dbReference type="Proteomes" id="UP001174936"/>
    </source>
</evidence>
<evidence type="ECO:0000313" key="3">
    <source>
        <dbReference type="EMBL" id="KAK0648638.1"/>
    </source>
</evidence>
<dbReference type="PANTHER" id="PTHR31896:SF64">
    <property type="entry name" value="TRICHOTHECENE 3-O-ACETYLTRANSFERASE"/>
    <property type="match status" value="1"/>
</dbReference>
<dbReference type="Gene3D" id="3.30.559.10">
    <property type="entry name" value="Chloramphenicol acetyltransferase-like domain"/>
    <property type="match status" value="2"/>
</dbReference>
<evidence type="ECO:0000256" key="1">
    <source>
        <dbReference type="ARBA" id="ARBA00022679"/>
    </source>
</evidence>
<dbReference type="InterPro" id="IPR023213">
    <property type="entry name" value="CAT-like_dom_sf"/>
</dbReference>
<dbReference type="AlphaFoldDB" id="A0AA40CTD7"/>
<sequence>MSPAQSPPSHLPNDPSALGAPNTKQQWISSLNETLPLTGIDQNAPKIYFRAAFGFEMGKKSDLYRAIEHLAHGFRRALDCFPFLGGQVIHPKSGTDKRIRLVYSRDPANSSLMRFPDEVFDIKVHKAGGKDDYHWTYDHLQRAGVPAGAINKDILSLSPTHPTSGDSYHPVTLRVNFIPGGLILVFAFHHSITDGPSYDAFYRCMFDPSRHFDEQSFNASLRYRSNLIRLFPGSHPVDVRSFPGYDFDCPLPPQPEAPISFPTCSQIFKISAVQVIYLKNTACEYLKSRYGDSAFVSSTDTLCALVWVFVTRARLMTDDLRLHNTTRFATAVDIRDRMVPILRDKNYIGNMYLRTMTDKNVTVKDLINPKRDPQPATRRDIAEAAWLVRKAIQAFDDPAHIARHLSLLSNVLSGDDPDLLAKASDAALDTQRTGLDASVWADFGLGIDFGIPGAVRGKPDWMRKTYSAGNNGSLNILPRQGGTKGDADWEILLSLRRDVMDRILEKTELGGFILDLPAGPPRL</sequence>
<dbReference type="GO" id="GO:0016740">
    <property type="term" value="F:transferase activity"/>
    <property type="evidence" value="ECO:0007669"/>
    <property type="project" value="UniProtKB-KW"/>
</dbReference>
<reference evidence="3" key="1">
    <citation type="submission" date="2023-06" db="EMBL/GenBank/DDBJ databases">
        <title>Genome-scale phylogeny and comparative genomics of the fungal order Sordariales.</title>
        <authorList>
            <consortium name="Lawrence Berkeley National Laboratory"/>
            <person name="Hensen N."/>
            <person name="Bonometti L."/>
            <person name="Westerberg I."/>
            <person name="Brannstrom I.O."/>
            <person name="Guillou S."/>
            <person name="Cros-Aarteil S."/>
            <person name="Calhoun S."/>
            <person name="Haridas S."/>
            <person name="Kuo A."/>
            <person name="Mondo S."/>
            <person name="Pangilinan J."/>
            <person name="Riley R."/>
            <person name="Labutti K."/>
            <person name="Andreopoulos B."/>
            <person name="Lipzen A."/>
            <person name="Chen C."/>
            <person name="Yanf M."/>
            <person name="Daum C."/>
            <person name="Ng V."/>
            <person name="Clum A."/>
            <person name="Steindorff A."/>
            <person name="Ohm R."/>
            <person name="Martin F."/>
            <person name="Silar P."/>
            <person name="Natvig D."/>
            <person name="Lalanne C."/>
            <person name="Gautier V."/>
            <person name="Ament-Velasquez S.L."/>
            <person name="Kruys A."/>
            <person name="Hutchinson M.I."/>
            <person name="Powell A.J."/>
            <person name="Barry K."/>
            <person name="Miller A.N."/>
            <person name="Grigoriev I.V."/>
            <person name="Debuchy R."/>
            <person name="Gladieux P."/>
            <person name="Thoren M.H."/>
            <person name="Johannesson H."/>
        </authorList>
    </citation>
    <scope>NUCLEOTIDE SEQUENCE</scope>
    <source>
        <strain evidence="3">SMH2532-1</strain>
    </source>
</reference>
<organism evidence="3 4">
    <name type="scientific">Cercophora newfieldiana</name>
    <dbReference type="NCBI Taxonomy" id="92897"/>
    <lineage>
        <taxon>Eukaryota</taxon>
        <taxon>Fungi</taxon>
        <taxon>Dikarya</taxon>
        <taxon>Ascomycota</taxon>
        <taxon>Pezizomycotina</taxon>
        <taxon>Sordariomycetes</taxon>
        <taxon>Sordariomycetidae</taxon>
        <taxon>Sordariales</taxon>
        <taxon>Lasiosphaeriaceae</taxon>
        <taxon>Cercophora</taxon>
    </lineage>
</organism>
<dbReference type="InterPro" id="IPR051283">
    <property type="entry name" value="Sec_Metabolite_Acyltrans"/>
</dbReference>
<dbReference type="PANTHER" id="PTHR31896">
    <property type="entry name" value="FAMILY REGULATORY PROTEIN, PUTATIVE (AFU_ORTHOLOGUE AFUA_3G14730)-RELATED"/>
    <property type="match status" value="1"/>
</dbReference>
<feature type="compositionally biased region" description="Pro residues" evidence="2">
    <location>
        <begin position="1"/>
        <end position="10"/>
    </location>
</feature>